<accession>A0A9P4TI66</accession>
<name>A0A9P4TI66_CURKU</name>
<dbReference type="PROSITE" id="PS51186">
    <property type="entry name" value="GNAT"/>
    <property type="match status" value="1"/>
</dbReference>
<protein>
    <recommendedName>
        <fullName evidence="1">N-acetyltransferase domain-containing protein</fullName>
    </recommendedName>
</protein>
<evidence type="ECO:0000313" key="3">
    <source>
        <dbReference type="Proteomes" id="UP000801428"/>
    </source>
</evidence>
<dbReference type="Gene3D" id="3.40.630.30">
    <property type="match status" value="1"/>
</dbReference>
<proteinExistence type="predicted"/>
<reference evidence="2" key="1">
    <citation type="submission" date="2019-04" db="EMBL/GenBank/DDBJ databases">
        <title>Sequencing of skin fungus with MAO and IRED activity.</title>
        <authorList>
            <person name="Marsaioli A.J."/>
            <person name="Bonatto J.M.C."/>
            <person name="Reis Junior O."/>
        </authorList>
    </citation>
    <scope>NUCLEOTIDE SEQUENCE</scope>
    <source>
        <strain evidence="2">30M1</strain>
    </source>
</reference>
<feature type="domain" description="N-acetyltransferase" evidence="1">
    <location>
        <begin position="67"/>
        <end position="233"/>
    </location>
</feature>
<evidence type="ECO:0000259" key="1">
    <source>
        <dbReference type="PROSITE" id="PS51186"/>
    </source>
</evidence>
<keyword evidence="3" id="KW-1185">Reference proteome</keyword>
<dbReference type="Pfam" id="PF13508">
    <property type="entry name" value="Acetyltransf_7"/>
    <property type="match status" value="1"/>
</dbReference>
<dbReference type="Proteomes" id="UP000801428">
    <property type="component" value="Unassembled WGS sequence"/>
</dbReference>
<comment type="caution">
    <text evidence="2">The sequence shown here is derived from an EMBL/GenBank/DDBJ whole genome shotgun (WGS) entry which is preliminary data.</text>
</comment>
<dbReference type="InterPro" id="IPR000182">
    <property type="entry name" value="GNAT_dom"/>
</dbReference>
<gene>
    <name evidence="2" type="ORF">E8E13_010380</name>
</gene>
<dbReference type="EMBL" id="SWKU01000008">
    <property type="protein sequence ID" value="KAF3004424.1"/>
    <property type="molecule type" value="Genomic_DNA"/>
</dbReference>
<sequence>MTSYTTLVIPPYSDLPPNTLTPLAHKLRTFKLNALLSDPNAFSQSHAAESQLPLSAWEARVSNPDFRIVVCVVHNDNSDFIGEREGVEKDEKRKQSADAVERLLNSNWAGTFTLVGPVAQDTWVFQESGQPTPGTDEEEKRWHLTSLFVLPEHRGRGLAAKLTLAALEAGTSISQSFPPPVSGSQKVHLNTRFRLIVHPNNKPVVGLYSKLGFVEGGFYTQKEAMIAMGDAAGIPVDAEGEKWNSRLAIGMERLVQG</sequence>
<dbReference type="AlphaFoldDB" id="A0A9P4TI66"/>
<evidence type="ECO:0000313" key="2">
    <source>
        <dbReference type="EMBL" id="KAF3004424.1"/>
    </source>
</evidence>
<organism evidence="2 3">
    <name type="scientific">Curvularia kusanoi</name>
    <name type="common">Cochliobolus kusanoi</name>
    <dbReference type="NCBI Taxonomy" id="90978"/>
    <lineage>
        <taxon>Eukaryota</taxon>
        <taxon>Fungi</taxon>
        <taxon>Dikarya</taxon>
        <taxon>Ascomycota</taxon>
        <taxon>Pezizomycotina</taxon>
        <taxon>Dothideomycetes</taxon>
        <taxon>Pleosporomycetidae</taxon>
        <taxon>Pleosporales</taxon>
        <taxon>Pleosporineae</taxon>
        <taxon>Pleosporaceae</taxon>
        <taxon>Curvularia</taxon>
    </lineage>
</organism>
<dbReference type="InterPro" id="IPR016181">
    <property type="entry name" value="Acyl_CoA_acyltransferase"/>
</dbReference>
<dbReference type="GO" id="GO:0016747">
    <property type="term" value="F:acyltransferase activity, transferring groups other than amino-acyl groups"/>
    <property type="evidence" value="ECO:0007669"/>
    <property type="project" value="InterPro"/>
</dbReference>
<dbReference type="SUPFAM" id="SSF55729">
    <property type="entry name" value="Acyl-CoA N-acyltransferases (Nat)"/>
    <property type="match status" value="1"/>
</dbReference>
<dbReference type="OrthoDB" id="41532at2759"/>
<dbReference type="CDD" id="cd04301">
    <property type="entry name" value="NAT_SF"/>
    <property type="match status" value="1"/>
</dbReference>